<dbReference type="InterPro" id="IPR028994">
    <property type="entry name" value="Integrin_alpha_N"/>
</dbReference>
<dbReference type="PANTHER" id="PTHR46580:SF4">
    <property type="entry name" value="ATP_GTP-BINDING PROTEIN"/>
    <property type="match status" value="1"/>
</dbReference>
<protein>
    <recommendedName>
        <fullName evidence="3">VCBS repeat-containing protein</fullName>
    </recommendedName>
</protein>
<name>A0A381THR2_9ZZZZ</name>
<dbReference type="PROSITE" id="PS51257">
    <property type="entry name" value="PROKAR_LIPOPROTEIN"/>
    <property type="match status" value="1"/>
</dbReference>
<dbReference type="EMBL" id="UINC01004615">
    <property type="protein sequence ID" value="SVA15646.1"/>
    <property type="molecule type" value="Genomic_DNA"/>
</dbReference>
<organism evidence="2">
    <name type="scientific">marine metagenome</name>
    <dbReference type="NCBI Taxonomy" id="408172"/>
    <lineage>
        <taxon>unclassified sequences</taxon>
        <taxon>metagenomes</taxon>
        <taxon>ecological metagenomes</taxon>
    </lineage>
</organism>
<dbReference type="Gene3D" id="2.130.10.130">
    <property type="entry name" value="Integrin alpha, N-terminal"/>
    <property type="match status" value="2"/>
</dbReference>
<evidence type="ECO:0008006" key="3">
    <source>
        <dbReference type="Google" id="ProtNLM"/>
    </source>
</evidence>
<keyword evidence="1" id="KW-0732">Signal</keyword>
<dbReference type="InterPro" id="IPR013517">
    <property type="entry name" value="FG-GAP"/>
</dbReference>
<dbReference type="SUPFAM" id="SSF69318">
    <property type="entry name" value="Integrin alpha N-terminal domain"/>
    <property type="match status" value="1"/>
</dbReference>
<sequence length="396" mass="43323">MKRTISFFFFIILAWTIAGCPNPGKVRKKMPRLFTSNFVMETGAEPSFMIVEDFNRDGEMDLVVTNSGDNTLSYFKGRGDGTFKDQIIMKTGEDPICVVTADFNNNGYLDLAVLNYRDQTINIYFNSRFGNFRKTKIILKPGKIPINMESGDFNRDGISDLAITMRYHKVMILLGKGKGRFENPVAIPVKGQPTAIVLGDYDRNKVVDIAIAIAGSAKTGLQILWGVGDGTFEPSEVIKGGGQPLTLANIDVDNDGYGDLVTSSNVLHSMTLIRNNGNKTFTTLKDFASGSFPKFVAVADFTGDGRPDIAVSNATDDLITVSLGRGDGTFTYPPIAHTVDEYPQGIVVEDFDNDGLIDMAVTCRDKNLVNILIKRNIVDPKPDNPVQSVAKSEQAS</sequence>
<proteinExistence type="predicted"/>
<accession>A0A381THR2</accession>
<reference evidence="2" key="1">
    <citation type="submission" date="2018-05" db="EMBL/GenBank/DDBJ databases">
        <authorList>
            <person name="Lanie J.A."/>
            <person name="Ng W.-L."/>
            <person name="Kazmierczak K.M."/>
            <person name="Andrzejewski T.M."/>
            <person name="Davidsen T.M."/>
            <person name="Wayne K.J."/>
            <person name="Tettelin H."/>
            <person name="Glass J.I."/>
            <person name="Rusch D."/>
            <person name="Podicherti R."/>
            <person name="Tsui H.-C.T."/>
            <person name="Winkler M.E."/>
        </authorList>
    </citation>
    <scope>NUCLEOTIDE SEQUENCE</scope>
</reference>
<dbReference type="Pfam" id="PF13517">
    <property type="entry name" value="FG-GAP_3"/>
    <property type="match status" value="3"/>
</dbReference>
<gene>
    <name evidence="2" type="ORF">METZ01_LOCUS68500</name>
</gene>
<dbReference type="PANTHER" id="PTHR46580">
    <property type="entry name" value="SENSOR KINASE-RELATED"/>
    <property type="match status" value="1"/>
</dbReference>
<evidence type="ECO:0000313" key="2">
    <source>
        <dbReference type="EMBL" id="SVA15646.1"/>
    </source>
</evidence>
<dbReference type="AlphaFoldDB" id="A0A381THR2"/>
<evidence type="ECO:0000256" key="1">
    <source>
        <dbReference type="ARBA" id="ARBA00022729"/>
    </source>
</evidence>